<dbReference type="PANTHER" id="PTHR22648:SF0">
    <property type="entry name" value="TRANSCRIPTION TERMINATION_ANTITERMINATION PROTEIN NUSA"/>
    <property type="match status" value="1"/>
</dbReference>
<evidence type="ECO:0000256" key="3">
    <source>
        <dbReference type="ARBA" id="ARBA00022884"/>
    </source>
</evidence>
<keyword evidence="2 6" id="KW-0963">Cytoplasm</keyword>
<name>A0A7C4BAC7_THEPE</name>
<evidence type="ECO:0000256" key="6">
    <source>
        <dbReference type="HAMAP-Rule" id="MF_00945"/>
    </source>
</evidence>
<comment type="subcellular location">
    <subcellularLocation>
        <location evidence="6">Cytoplasm</location>
    </subcellularLocation>
</comment>
<protein>
    <recommendedName>
        <fullName evidence="6">Probable transcription termination protein NusA</fullName>
    </recommendedName>
</protein>
<dbReference type="HAMAP" id="MF_00945_A">
    <property type="entry name" value="NusA_A"/>
    <property type="match status" value="1"/>
</dbReference>
<dbReference type="NCBIfam" id="TIGR01952">
    <property type="entry name" value="nusA_arch"/>
    <property type="match status" value="1"/>
</dbReference>
<dbReference type="GO" id="GO:0005829">
    <property type="term" value="C:cytosol"/>
    <property type="evidence" value="ECO:0007669"/>
    <property type="project" value="TreeGrafter"/>
</dbReference>
<dbReference type="PANTHER" id="PTHR22648">
    <property type="entry name" value="TRANSCRIPTION TERMINATION FACTOR NUSA"/>
    <property type="match status" value="1"/>
</dbReference>
<feature type="domain" description="NusA-like second KH" evidence="8">
    <location>
        <begin position="79"/>
        <end position="142"/>
    </location>
</feature>
<reference evidence="9" key="1">
    <citation type="journal article" date="2020" name="mSystems">
        <title>Genome- and Community-Level Interaction Insights into Carbon Utilization and Element Cycling Functions of Hydrothermarchaeota in Hydrothermal Sediment.</title>
        <authorList>
            <person name="Zhou Z."/>
            <person name="Liu Y."/>
            <person name="Xu W."/>
            <person name="Pan J."/>
            <person name="Luo Z.H."/>
            <person name="Li M."/>
        </authorList>
    </citation>
    <scope>NUCLEOTIDE SEQUENCE [LARGE SCALE GENOMIC DNA]</scope>
    <source>
        <strain evidence="9">SpSt-735</strain>
    </source>
</reference>
<dbReference type="InterPro" id="IPR030842">
    <property type="entry name" value="TF_NusA_bacterial"/>
</dbReference>
<evidence type="ECO:0000256" key="1">
    <source>
        <dbReference type="ARBA" id="ARBA00022472"/>
    </source>
</evidence>
<dbReference type="InterPro" id="IPR010212">
    <property type="entry name" value="NusA_arc"/>
</dbReference>
<evidence type="ECO:0000256" key="4">
    <source>
        <dbReference type="ARBA" id="ARBA00023015"/>
    </source>
</evidence>
<dbReference type="InterPro" id="IPR004044">
    <property type="entry name" value="KH_dom_type_2"/>
</dbReference>
<organism evidence="9">
    <name type="scientific">Thermofilum pendens</name>
    <dbReference type="NCBI Taxonomy" id="2269"/>
    <lineage>
        <taxon>Archaea</taxon>
        <taxon>Thermoproteota</taxon>
        <taxon>Thermoprotei</taxon>
        <taxon>Thermofilales</taxon>
        <taxon>Thermofilaceae</taxon>
        <taxon>Thermofilum</taxon>
    </lineage>
</organism>
<evidence type="ECO:0000313" key="9">
    <source>
        <dbReference type="EMBL" id="HGI44173.1"/>
    </source>
</evidence>
<dbReference type="AlphaFoldDB" id="A0A7C4BAC7"/>
<evidence type="ECO:0000259" key="8">
    <source>
        <dbReference type="Pfam" id="PF26594"/>
    </source>
</evidence>
<dbReference type="Gene3D" id="3.30.300.20">
    <property type="match status" value="2"/>
</dbReference>
<dbReference type="EMBL" id="DTFI01000205">
    <property type="protein sequence ID" value="HGI44173.1"/>
    <property type="molecule type" value="Genomic_DNA"/>
</dbReference>
<comment type="similarity">
    <text evidence="6">Belongs to the NusA family.</text>
</comment>
<keyword evidence="1 6" id="KW-0806">Transcription termination</keyword>
<evidence type="ECO:0000259" key="7">
    <source>
        <dbReference type="Pfam" id="PF07650"/>
    </source>
</evidence>
<comment type="caution">
    <text evidence="9">The sequence shown here is derived from an EMBL/GenBank/DDBJ whole genome shotgun (WGS) entry which is preliminary data.</text>
</comment>
<dbReference type="GO" id="GO:0031564">
    <property type="term" value="P:transcription antitermination"/>
    <property type="evidence" value="ECO:0007669"/>
    <property type="project" value="InterPro"/>
</dbReference>
<evidence type="ECO:0000256" key="2">
    <source>
        <dbReference type="ARBA" id="ARBA00022490"/>
    </source>
</evidence>
<sequence>MKPGGVKLTDEELQLMRIFEEITQVVPRDCIYDEQFNRYIFVVGKGQASLAVGKNGAKVRLLRGILKKDVEVVEEGESMEELVKSALFPAKVAEIVVHGNDYRKVVIAKVSRDSIAFAIGRNGRNVHRARLLLRRYFNIADIRVTQYE</sequence>
<proteinExistence type="inferred from homology"/>
<feature type="domain" description="KH type-2" evidence="7">
    <location>
        <begin position="18"/>
        <end position="76"/>
    </location>
</feature>
<dbReference type="InterPro" id="IPR015946">
    <property type="entry name" value="KH_dom-like_a/b"/>
</dbReference>
<keyword evidence="5 6" id="KW-0804">Transcription</keyword>
<dbReference type="InterPro" id="IPR009019">
    <property type="entry name" value="KH_sf_prok-type"/>
</dbReference>
<gene>
    <name evidence="6" type="primary">nusA</name>
    <name evidence="9" type="ORF">ENV17_07300</name>
</gene>
<keyword evidence="3" id="KW-0694">RNA-binding</keyword>
<dbReference type="InterPro" id="IPR058582">
    <property type="entry name" value="KH_NusA_2nd"/>
</dbReference>
<dbReference type="GO" id="GO:0006353">
    <property type="term" value="P:DNA-templated transcription termination"/>
    <property type="evidence" value="ECO:0007669"/>
    <property type="project" value="UniProtKB-UniRule"/>
</dbReference>
<dbReference type="GO" id="GO:0003723">
    <property type="term" value="F:RNA binding"/>
    <property type="evidence" value="ECO:0007669"/>
    <property type="project" value="UniProtKB-KW"/>
</dbReference>
<dbReference type="CDD" id="cd22530">
    <property type="entry name" value="KH-II_NusA_arch_rpt1"/>
    <property type="match status" value="1"/>
</dbReference>
<comment type="function">
    <text evidence="6">Participates in transcription termination.</text>
</comment>
<evidence type="ECO:0000256" key="5">
    <source>
        <dbReference type="ARBA" id="ARBA00023163"/>
    </source>
</evidence>
<dbReference type="SUPFAM" id="SSF54814">
    <property type="entry name" value="Prokaryotic type KH domain (KH-domain type II)"/>
    <property type="match status" value="2"/>
</dbReference>
<dbReference type="Pfam" id="PF26594">
    <property type="entry name" value="KH_NusA_2nd"/>
    <property type="match status" value="1"/>
</dbReference>
<accession>A0A7C4BAC7</accession>
<dbReference type="Pfam" id="PF07650">
    <property type="entry name" value="KH_2"/>
    <property type="match status" value="1"/>
</dbReference>
<keyword evidence="4 6" id="KW-0805">Transcription regulation</keyword>